<dbReference type="InterPro" id="IPR036852">
    <property type="entry name" value="Peptidase_S8/S53_dom_sf"/>
</dbReference>
<feature type="active site" description="Charge relay system" evidence="5 6">
    <location>
        <position position="77"/>
    </location>
</feature>
<dbReference type="PROSITE" id="PS51892">
    <property type="entry name" value="SUBTILASE"/>
    <property type="match status" value="1"/>
</dbReference>
<evidence type="ECO:0000256" key="1">
    <source>
        <dbReference type="ARBA" id="ARBA00011073"/>
    </source>
</evidence>
<sequence length="379" mass="38898">MAAEAGQPQRLRGLANVINISSSASLFVAGVKSQTLHTAQWGLDRIDQRNLPLDGIHKFGTSNSTGTGRGVTIYTLDSGVRKTHQEFMLWNSGDTRASYGTDFVNNSNSAADCEGHGTHVASTAVGRAVGVAKEARIVAVRVLDCAGSGSVSSVVAGLDWVATNAQLPAVVTLSLGITKGSNSQALEQAVTSLIQNFNVTVVAASGNTDGDSCQEAPADVRSSIAVGASDLTFKFNASEGTQTGNEPIYPYSNTGACLDIFAPGVNILAACGSANRCDTLNDTAYAWASGTSMAVPHVAGVAAVYLSNNPTATPDQVKAAIIQASTPDVLDSDSFWPGTPNRLLYGDLTAPSFPASSSSAAPAPALPPSDSRVIEASHP</sequence>
<gene>
    <name evidence="9" type="ORF">WJX84_000258</name>
</gene>
<dbReference type="InterPro" id="IPR015500">
    <property type="entry name" value="Peptidase_S8_subtilisin-rel"/>
</dbReference>
<dbReference type="EMBL" id="JALJOV010000025">
    <property type="protein sequence ID" value="KAK9868494.1"/>
    <property type="molecule type" value="Genomic_DNA"/>
</dbReference>
<dbReference type="PROSITE" id="PS00137">
    <property type="entry name" value="SUBTILASE_HIS"/>
    <property type="match status" value="1"/>
</dbReference>
<organism evidence="9 10">
    <name type="scientific">Apatococcus fuscideae</name>
    <dbReference type="NCBI Taxonomy" id="2026836"/>
    <lineage>
        <taxon>Eukaryota</taxon>
        <taxon>Viridiplantae</taxon>
        <taxon>Chlorophyta</taxon>
        <taxon>core chlorophytes</taxon>
        <taxon>Trebouxiophyceae</taxon>
        <taxon>Chlorellales</taxon>
        <taxon>Chlorellaceae</taxon>
        <taxon>Apatococcus</taxon>
    </lineage>
</organism>
<dbReference type="GO" id="GO:0006508">
    <property type="term" value="P:proteolysis"/>
    <property type="evidence" value="ECO:0007669"/>
    <property type="project" value="UniProtKB-KW"/>
</dbReference>
<feature type="active site" description="Charge relay system" evidence="5 6">
    <location>
        <position position="292"/>
    </location>
</feature>
<dbReference type="PRINTS" id="PR00723">
    <property type="entry name" value="SUBTILISIN"/>
</dbReference>
<dbReference type="InterPro" id="IPR050131">
    <property type="entry name" value="Peptidase_S8_subtilisin-like"/>
</dbReference>
<dbReference type="InterPro" id="IPR034193">
    <property type="entry name" value="PCSK9_ProteinaseK-like"/>
</dbReference>
<evidence type="ECO:0000256" key="6">
    <source>
        <dbReference type="PROSITE-ProRule" id="PRU01240"/>
    </source>
</evidence>
<dbReference type="GO" id="GO:0008240">
    <property type="term" value="F:tripeptidyl-peptidase activity"/>
    <property type="evidence" value="ECO:0007669"/>
    <property type="project" value="TreeGrafter"/>
</dbReference>
<dbReference type="CDD" id="cd04077">
    <property type="entry name" value="Peptidases_S8_PCSK9_ProteinaseK_like"/>
    <property type="match status" value="1"/>
</dbReference>
<dbReference type="PROSITE" id="PS00138">
    <property type="entry name" value="SUBTILASE_SER"/>
    <property type="match status" value="1"/>
</dbReference>
<accession>A0AAW1THX8</accession>
<dbReference type="InterPro" id="IPR000209">
    <property type="entry name" value="Peptidase_S8/S53_dom"/>
</dbReference>
<evidence type="ECO:0000259" key="8">
    <source>
        <dbReference type="Pfam" id="PF00082"/>
    </source>
</evidence>
<dbReference type="PANTHER" id="PTHR43806">
    <property type="entry name" value="PEPTIDASE S8"/>
    <property type="match status" value="1"/>
</dbReference>
<comment type="caution">
    <text evidence="9">The sequence shown here is derived from an EMBL/GenBank/DDBJ whole genome shotgun (WGS) entry which is preliminary data.</text>
</comment>
<evidence type="ECO:0000256" key="7">
    <source>
        <dbReference type="SAM" id="MobiDB-lite"/>
    </source>
</evidence>
<proteinExistence type="inferred from homology"/>
<dbReference type="GO" id="GO:0004252">
    <property type="term" value="F:serine-type endopeptidase activity"/>
    <property type="evidence" value="ECO:0007669"/>
    <property type="project" value="UniProtKB-UniRule"/>
</dbReference>
<protein>
    <recommendedName>
        <fullName evidence="8">Peptidase S8/S53 domain-containing protein</fullName>
    </recommendedName>
</protein>
<dbReference type="InterPro" id="IPR022398">
    <property type="entry name" value="Peptidase_S8_His-AS"/>
</dbReference>
<dbReference type="SUPFAM" id="SSF52743">
    <property type="entry name" value="Subtilisin-like"/>
    <property type="match status" value="1"/>
</dbReference>
<keyword evidence="10" id="KW-1185">Reference proteome</keyword>
<keyword evidence="4 6" id="KW-0720">Serine protease</keyword>
<reference evidence="9 10" key="1">
    <citation type="journal article" date="2024" name="Nat. Commun.">
        <title>Phylogenomics reveals the evolutionary origins of lichenization in chlorophyte algae.</title>
        <authorList>
            <person name="Puginier C."/>
            <person name="Libourel C."/>
            <person name="Otte J."/>
            <person name="Skaloud P."/>
            <person name="Haon M."/>
            <person name="Grisel S."/>
            <person name="Petersen M."/>
            <person name="Berrin J.G."/>
            <person name="Delaux P.M."/>
            <person name="Dal Grande F."/>
            <person name="Keller J."/>
        </authorList>
    </citation>
    <scope>NUCLEOTIDE SEQUENCE [LARGE SCALE GENOMIC DNA]</scope>
    <source>
        <strain evidence="9 10">SAG 2523</strain>
    </source>
</reference>
<evidence type="ECO:0000256" key="4">
    <source>
        <dbReference type="ARBA" id="ARBA00022825"/>
    </source>
</evidence>
<evidence type="ECO:0000256" key="2">
    <source>
        <dbReference type="ARBA" id="ARBA00022670"/>
    </source>
</evidence>
<dbReference type="AlphaFoldDB" id="A0AAW1THX8"/>
<evidence type="ECO:0000256" key="3">
    <source>
        <dbReference type="ARBA" id="ARBA00022801"/>
    </source>
</evidence>
<evidence type="ECO:0000313" key="10">
    <source>
        <dbReference type="Proteomes" id="UP001485043"/>
    </source>
</evidence>
<feature type="region of interest" description="Disordered" evidence="7">
    <location>
        <begin position="353"/>
        <end position="379"/>
    </location>
</feature>
<feature type="compositionally biased region" description="Low complexity" evidence="7">
    <location>
        <begin position="353"/>
        <end position="363"/>
    </location>
</feature>
<dbReference type="PANTHER" id="PTHR43806:SF14">
    <property type="entry name" value="TRIPEPTIDYL-PEPTIDASE 2"/>
    <property type="match status" value="1"/>
</dbReference>
<keyword evidence="2 6" id="KW-0645">Protease</keyword>
<name>A0AAW1THX8_9CHLO</name>
<feature type="domain" description="Peptidase S8/S53" evidence="8">
    <location>
        <begin position="68"/>
        <end position="326"/>
    </location>
</feature>
<dbReference type="Pfam" id="PF00082">
    <property type="entry name" value="Peptidase_S8"/>
    <property type="match status" value="1"/>
</dbReference>
<evidence type="ECO:0000256" key="5">
    <source>
        <dbReference type="PIRSR" id="PIRSR615500-1"/>
    </source>
</evidence>
<dbReference type="Proteomes" id="UP001485043">
    <property type="component" value="Unassembled WGS sequence"/>
</dbReference>
<keyword evidence="3 6" id="KW-0378">Hydrolase</keyword>
<dbReference type="FunFam" id="3.40.50.200:FF:000016">
    <property type="entry name" value="Proprotein convertase subtilisin/kexin type 9"/>
    <property type="match status" value="1"/>
</dbReference>
<dbReference type="Gene3D" id="3.40.50.200">
    <property type="entry name" value="Peptidase S8/S53 domain"/>
    <property type="match status" value="1"/>
</dbReference>
<comment type="similarity">
    <text evidence="1 6">Belongs to the peptidase S8 family.</text>
</comment>
<evidence type="ECO:0000313" key="9">
    <source>
        <dbReference type="EMBL" id="KAK9868494.1"/>
    </source>
</evidence>
<feature type="active site" description="Charge relay system" evidence="5 6">
    <location>
        <position position="116"/>
    </location>
</feature>
<dbReference type="GO" id="GO:0005829">
    <property type="term" value="C:cytosol"/>
    <property type="evidence" value="ECO:0007669"/>
    <property type="project" value="TreeGrafter"/>
</dbReference>
<dbReference type="InterPro" id="IPR023828">
    <property type="entry name" value="Peptidase_S8_Ser-AS"/>
</dbReference>